<keyword evidence="2 10" id="KW-0813">Transport</keyword>
<evidence type="ECO:0000256" key="2">
    <source>
        <dbReference type="ARBA" id="ARBA00022448"/>
    </source>
</evidence>
<dbReference type="EMBL" id="LT828648">
    <property type="protein sequence ID" value="SLM49315.1"/>
    <property type="molecule type" value="Genomic_DNA"/>
</dbReference>
<gene>
    <name evidence="14" type="ORF">NSJP_3148</name>
</gene>
<protein>
    <submittedName>
        <fullName evidence="14">Putative TonB-dependent receptor</fullName>
    </submittedName>
</protein>
<evidence type="ECO:0000256" key="3">
    <source>
        <dbReference type="ARBA" id="ARBA00022452"/>
    </source>
</evidence>
<organism evidence="14 15">
    <name type="scientific">Nitrospira japonica</name>
    <dbReference type="NCBI Taxonomy" id="1325564"/>
    <lineage>
        <taxon>Bacteria</taxon>
        <taxon>Pseudomonadati</taxon>
        <taxon>Nitrospirota</taxon>
        <taxon>Nitrospiria</taxon>
        <taxon>Nitrospirales</taxon>
        <taxon>Nitrospiraceae</taxon>
        <taxon>Nitrospira</taxon>
    </lineage>
</organism>
<dbReference type="AlphaFoldDB" id="A0A1W1I8J7"/>
<name>A0A1W1I8J7_9BACT</name>
<feature type="domain" description="TonB-dependent receptor plug" evidence="13">
    <location>
        <begin position="59"/>
        <end position="168"/>
    </location>
</feature>
<evidence type="ECO:0000313" key="15">
    <source>
        <dbReference type="Proteomes" id="UP000192042"/>
    </source>
</evidence>
<dbReference type="Gene3D" id="2.40.170.20">
    <property type="entry name" value="TonB-dependent receptor, beta-barrel domain"/>
    <property type="match status" value="1"/>
</dbReference>
<evidence type="ECO:0000259" key="13">
    <source>
        <dbReference type="Pfam" id="PF07715"/>
    </source>
</evidence>
<dbReference type="OrthoDB" id="9800913at2"/>
<feature type="domain" description="TonB-dependent receptor-like beta-barrel" evidence="12">
    <location>
        <begin position="228"/>
        <end position="657"/>
    </location>
</feature>
<dbReference type="Pfam" id="PF07715">
    <property type="entry name" value="Plug"/>
    <property type="match status" value="1"/>
</dbReference>
<evidence type="ECO:0000256" key="4">
    <source>
        <dbReference type="ARBA" id="ARBA00022692"/>
    </source>
</evidence>
<evidence type="ECO:0000256" key="1">
    <source>
        <dbReference type="ARBA" id="ARBA00004571"/>
    </source>
</evidence>
<proteinExistence type="inferred from homology"/>
<keyword evidence="8 14" id="KW-0675">Receptor</keyword>
<dbReference type="Proteomes" id="UP000192042">
    <property type="component" value="Chromosome I"/>
</dbReference>
<dbReference type="InterPro" id="IPR036942">
    <property type="entry name" value="Beta-barrel_TonB_sf"/>
</dbReference>
<reference evidence="14 15" key="1">
    <citation type="submission" date="2017-03" db="EMBL/GenBank/DDBJ databases">
        <authorList>
            <person name="Afonso C.L."/>
            <person name="Miller P.J."/>
            <person name="Scott M.A."/>
            <person name="Spackman E."/>
            <person name="Goraichik I."/>
            <person name="Dimitrov K.M."/>
            <person name="Suarez D.L."/>
            <person name="Swayne D.E."/>
        </authorList>
    </citation>
    <scope>NUCLEOTIDE SEQUENCE [LARGE SCALE GENOMIC DNA]</scope>
    <source>
        <strain evidence="14">Genome sequencing of Nitrospira japonica strain NJ11</strain>
    </source>
</reference>
<dbReference type="InterPro" id="IPR039426">
    <property type="entry name" value="TonB-dep_rcpt-like"/>
</dbReference>
<keyword evidence="7 10" id="KW-0472">Membrane</keyword>
<dbReference type="KEGG" id="nja:NSJP_3148"/>
<dbReference type="GO" id="GO:0015344">
    <property type="term" value="F:siderophore uptake transmembrane transporter activity"/>
    <property type="evidence" value="ECO:0007669"/>
    <property type="project" value="TreeGrafter"/>
</dbReference>
<dbReference type="STRING" id="1325564.NSJP_3148"/>
<dbReference type="SUPFAM" id="SSF56935">
    <property type="entry name" value="Porins"/>
    <property type="match status" value="1"/>
</dbReference>
<keyword evidence="15" id="KW-1185">Reference proteome</keyword>
<evidence type="ECO:0000256" key="9">
    <source>
        <dbReference type="ARBA" id="ARBA00023237"/>
    </source>
</evidence>
<keyword evidence="5" id="KW-0732">Signal</keyword>
<dbReference type="GO" id="GO:0044718">
    <property type="term" value="P:siderophore transmembrane transport"/>
    <property type="evidence" value="ECO:0007669"/>
    <property type="project" value="TreeGrafter"/>
</dbReference>
<evidence type="ECO:0000256" key="5">
    <source>
        <dbReference type="ARBA" id="ARBA00022729"/>
    </source>
</evidence>
<dbReference type="InterPro" id="IPR000531">
    <property type="entry name" value="Beta-barrel_TonB"/>
</dbReference>
<dbReference type="Gene3D" id="2.170.130.10">
    <property type="entry name" value="TonB-dependent receptor, plug domain"/>
    <property type="match status" value="1"/>
</dbReference>
<dbReference type="InterPro" id="IPR037066">
    <property type="entry name" value="Plug_dom_sf"/>
</dbReference>
<dbReference type="GO" id="GO:0009279">
    <property type="term" value="C:cell outer membrane"/>
    <property type="evidence" value="ECO:0007669"/>
    <property type="project" value="UniProtKB-SubCell"/>
</dbReference>
<evidence type="ECO:0000256" key="10">
    <source>
        <dbReference type="PROSITE-ProRule" id="PRU01360"/>
    </source>
</evidence>
<dbReference type="CDD" id="cd01347">
    <property type="entry name" value="ligand_gated_channel"/>
    <property type="match status" value="1"/>
</dbReference>
<dbReference type="Pfam" id="PF00593">
    <property type="entry name" value="TonB_dep_Rec_b-barrel"/>
    <property type="match status" value="1"/>
</dbReference>
<evidence type="ECO:0000256" key="8">
    <source>
        <dbReference type="ARBA" id="ARBA00023170"/>
    </source>
</evidence>
<dbReference type="PANTHER" id="PTHR30069">
    <property type="entry name" value="TONB-DEPENDENT OUTER MEMBRANE RECEPTOR"/>
    <property type="match status" value="1"/>
</dbReference>
<comment type="subcellular location">
    <subcellularLocation>
        <location evidence="1 10">Cell outer membrane</location>
        <topology evidence="1 10">Multi-pass membrane protein</topology>
    </subcellularLocation>
</comment>
<keyword evidence="9 10" id="KW-0998">Cell outer membrane</keyword>
<dbReference type="PANTHER" id="PTHR30069:SF29">
    <property type="entry name" value="HEMOGLOBIN AND HEMOGLOBIN-HAPTOGLOBIN-BINDING PROTEIN 1-RELATED"/>
    <property type="match status" value="1"/>
</dbReference>
<evidence type="ECO:0000256" key="6">
    <source>
        <dbReference type="ARBA" id="ARBA00023077"/>
    </source>
</evidence>
<keyword evidence="6 11" id="KW-0798">TonB box</keyword>
<evidence type="ECO:0000256" key="7">
    <source>
        <dbReference type="ARBA" id="ARBA00023136"/>
    </source>
</evidence>
<sequence length="687" mass="75802">MKSHVYFVSLALLTSVIFLSASIVRVQAQEESGSVPAQESDVMNIDPVVVTATRTQRSLSDIPVSVSVVTQQDIKDAPALGTDDILRTVPGINMPFLNSFTQHPTGNLPGMRGLGELRALVLVDGIPLNDPFFGYTQWNMVPKETIEQVEVVRGGASSLWGNFAMGGVINIITRNAQPRTVSQSLLGGSNASIRSNTYVSDRINDRFGISANVNYNQTAGYTPQQADMRGAIDQNASSANANVQFKADYQSPDFKWYGRANYYNSSQNVGRALADNQQNTVNFQTGGTWKLSEPETFEANVFYLQQQFTTNNPSLVTPGDRNSDFLSNLHQIPVTSIGGYTQYSRELNETFRSFQLGLDFRQIQSVDRAQLYSAPGASPTTLNGYGNQMFVGAFGQASVFPIPKLELLGSLRMDFYSNYASKQEASPGGTTNFPNESKVQLNPKLAARYEINEPLAIRAAVYRAFRAPTLDALHYNFIATGFSLLSNPQLGPETMWGGDTGLDVHVGRFKGQVNVFWNEVSNAITPITISFFPVFTQQWFNVGALRSRGLELMGEVDLAQYWSVIFGYTYTDSTITSNPLDPSVVGNRNPNIPLNFETATLRYRKPQGLDFAFRMRALQDIYATTDNTVKLSNQFILDVSGSYPIYKNISAFVIGENILNDQYLVSIVGANWMGAPRQFFGGINFTL</sequence>
<keyword evidence="3 10" id="KW-1134">Transmembrane beta strand</keyword>
<dbReference type="PROSITE" id="PS52016">
    <property type="entry name" value="TONB_DEPENDENT_REC_3"/>
    <property type="match status" value="1"/>
</dbReference>
<dbReference type="InterPro" id="IPR012910">
    <property type="entry name" value="Plug_dom"/>
</dbReference>
<evidence type="ECO:0000256" key="11">
    <source>
        <dbReference type="RuleBase" id="RU003357"/>
    </source>
</evidence>
<evidence type="ECO:0000313" key="14">
    <source>
        <dbReference type="EMBL" id="SLM49315.1"/>
    </source>
</evidence>
<evidence type="ECO:0000259" key="12">
    <source>
        <dbReference type="Pfam" id="PF00593"/>
    </source>
</evidence>
<keyword evidence="4 10" id="KW-0812">Transmembrane</keyword>
<comment type="similarity">
    <text evidence="10 11">Belongs to the TonB-dependent receptor family.</text>
</comment>
<dbReference type="RefSeq" id="WP_080887562.1">
    <property type="nucleotide sequence ID" value="NZ_LT828648.1"/>
</dbReference>
<accession>A0A1W1I8J7</accession>